<evidence type="ECO:0000256" key="5">
    <source>
        <dbReference type="ARBA" id="ARBA00023004"/>
    </source>
</evidence>
<dbReference type="InterPro" id="IPR006674">
    <property type="entry name" value="HD_domain"/>
</dbReference>
<dbReference type="EMBL" id="VSSQ01000021">
    <property type="protein sequence ID" value="MPL63383.1"/>
    <property type="molecule type" value="Genomic_DNA"/>
</dbReference>
<dbReference type="NCBIfam" id="TIGR00488">
    <property type="entry name" value="bis(5'-nucleosyl)-tetraphosphatase (symmetrical) YqeK"/>
    <property type="match status" value="1"/>
</dbReference>
<proteinExistence type="predicted"/>
<protein>
    <recommendedName>
        <fullName evidence="1">bis(5'-nucleosyl)-tetraphosphatase (symmetrical)</fullName>
        <ecNumber evidence="1">3.6.1.41</ecNumber>
    </recommendedName>
</protein>
<sequence>MQYQEIIDRLTVILTKKRMDHSRGVSQTAVLLARRFGADESKAALAGILHDCAREIPRHELITEAVKWKIAVGTVECQEPVLLHAPLGAKMAEKQYGIRDQEVLNAIKLHTLGGPSMSILAKIIYLADFIEPGRSFSGVDKLRALAEVSLDTALLAAYDYNIEYIIKKGGLIHPTSVEGRNELLIHISK</sequence>
<dbReference type="Gene3D" id="1.10.3210.10">
    <property type="entry name" value="Hypothetical protein af1432"/>
    <property type="match status" value="1"/>
</dbReference>
<dbReference type="InterPro" id="IPR005249">
    <property type="entry name" value="YqeK"/>
</dbReference>
<evidence type="ECO:0000256" key="4">
    <source>
        <dbReference type="ARBA" id="ARBA00022801"/>
    </source>
</evidence>
<dbReference type="PROSITE" id="PS51831">
    <property type="entry name" value="HD"/>
    <property type="match status" value="1"/>
</dbReference>
<dbReference type="InterPro" id="IPR051094">
    <property type="entry name" value="Diverse_Catalytic_Enzymes"/>
</dbReference>
<dbReference type="GO" id="GO:0000166">
    <property type="term" value="F:nucleotide binding"/>
    <property type="evidence" value="ECO:0007669"/>
    <property type="project" value="UniProtKB-KW"/>
</dbReference>
<dbReference type="PANTHER" id="PTHR35795:SF1">
    <property type="entry name" value="BIS(5'-NUCLEOSYL)-TETRAPHOSPHATASE, SYMMETRICAL"/>
    <property type="match status" value="1"/>
</dbReference>
<keyword evidence="2" id="KW-0479">Metal-binding</keyword>
<gene>
    <name evidence="8" type="ORF">SDC9_09010</name>
</gene>
<comment type="caution">
    <text evidence="8">The sequence shown here is derived from an EMBL/GenBank/DDBJ whole genome shotgun (WGS) entry which is preliminary data.</text>
</comment>
<dbReference type="PANTHER" id="PTHR35795">
    <property type="entry name" value="SLR1885 PROTEIN"/>
    <property type="match status" value="1"/>
</dbReference>
<evidence type="ECO:0000259" key="7">
    <source>
        <dbReference type="PROSITE" id="PS51831"/>
    </source>
</evidence>
<feature type="domain" description="HD" evidence="7">
    <location>
        <begin position="18"/>
        <end position="133"/>
    </location>
</feature>
<dbReference type="Pfam" id="PF01966">
    <property type="entry name" value="HD"/>
    <property type="match status" value="1"/>
</dbReference>
<reference evidence="8" key="1">
    <citation type="submission" date="2019-08" db="EMBL/GenBank/DDBJ databases">
        <authorList>
            <person name="Kucharzyk K."/>
            <person name="Murdoch R.W."/>
            <person name="Higgins S."/>
            <person name="Loffler F."/>
        </authorList>
    </citation>
    <scope>NUCLEOTIDE SEQUENCE</scope>
</reference>
<dbReference type="SUPFAM" id="SSF109604">
    <property type="entry name" value="HD-domain/PDEase-like"/>
    <property type="match status" value="1"/>
</dbReference>
<name>A0A644T8W6_9ZZZZ</name>
<evidence type="ECO:0000256" key="3">
    <source>
        <dbReference type="ARBA" id="ARBA00022741"/>
    </source>
</evidence>
<keyword evidence="4" id="KW-0378">Hydrolase</keyword>
<dbReference type="EC" id="3.6.1.41" evidence="1"/>
<accession>A0A644T8W6</accession>
<dbReference type="GO" id="GO:0046872">
    <property type="term" value="F:metal ion binding"/>
    <property type="evidence" value="ECO:0007669"/>
    <property type="project" value="UniProtKB-KW"/>
</dbReference>
<keyword evidence="5" id="KW-0408">Iron</keyword>
<dbReference type="AlphaFoldDB" id="A0A644T8W6"/>
<evidence type="ECO:0000256" key="6">
    <source>
        <dbReference type="ARBA" id="ARBA00049417"/>
    </source>
</evidence>
<evidence type="ECO:0000256" key="2">
    <source>
        <dbReference type="ARBA" id="ARBA00022723"/>
    </source>
</evidence>
<dbReference type="CDD" id="cd00077">
    <property type="entry name" value="HDc"/>
    <property type="match status" value="1"/>
</dbReference>
<dbReference type="InterPro" id="IPR003607">
    <property type="entry name" value="HD/PDEase_dom"/>
</dbReference>
<evidence type="ECO:0000256" key="1">
    <source>
        <dbReference type="ARBA" id="ARBA00012506"/>
    </source>
</evidence>
<organism evidence="8">
    <name type="scientific">bioreactor metagenome</name>
    <dbReference type="NCBI Taxonomy" id="1076179"/>
    <lineage>
        <taxon>unclassified sequences</taxon>
        <taxon>metagenomes</taxon>
        <taxon>ecological metagenomes</taxon>
    </lineage>
</organism>
<dbReference type="GO" id="GO:0008803">
    <property type="term" value="F:bis(5'-nucleosyl)-tetraphosphatase (symmetrical) activity"/>
    <property type="evidence" value="ECO:0007669"/>
    <property type="project" value="UniProtKB-EC"/>
</dbReference>
<evidence type="ECO:0000313" key="8">
    <source>
        <dbReference type="EMBL" id="MPL63383.1"/>
    </source>
</evidence>
<comment type="catalytic activity">
    <reaction evidence="6">
        <text>P(1),P(4)-bis(5'-adenosyl) tetraphosphate + H2O = 2 ADP + 2 H(+)</text>
        <dbReference type="Rhea" id="RHEA:24252"/>
        <dbReference type="ChEBI" id="CHEBI:15377"/>
        <dbReference type="ChEBI" id="CHEBI:15378"/>
        <dbReference type="ChEBI" id="CHEBI:58141"/>
        <dbReference type="ChEBI" id="CHEBI:456216"/>
        <dbReference type="EC" id="3.6.1.41"/>
    </reaction>
</comment>
<keyword evidence="3" id="KW-0547">Nucleotide-binding</keyword>
<dbReference type="SMART" id="SM00471">
    <property type="entry name" value="HDc"/>
    <property type="match status" value="1"/>
</dbReference>